<feature type="domain" description="Cation efflux protein transmembrane" evidence="9">
    <location>
        <begin position="28"/>
        <end position="217"/>
    </location>
</feature>
<reference evidence="11 12" key="1">
    <citation type="submission" date="2020-11" db="EMBL/GenBank/DDBJ databases">
        <title>Actinomyces sp. ZJ750.</title>
        <authorList>
            <person name="Zhou J."/>
        </authorList>
    </citation>
    <scope>NUCLEOTIDE SEQUENCE [LARGE SCALE GENOMIC DNA]</scope>
    <source>
        <strain evidence="11 12">ZJ750</strain>
    </source>
</reference>
<dbReference type="GO" id="GO:0005385">
    <property type="term" value="F:zinc ion transmembrane transporter activity"/>
    <property type="evidence" value="ECO:0007669"/>
    <property type="project" value="TreeGrafter"/>
</dbReference>
<keyword evidence="3" id="KW-0813">Transport</keyword>
<organism evidence="11 12">
    <name type="scientific">Actinomyces respiraculi</name>
    <dbReference type="NCBI Taxonomy" id="2744574"/>
    <lineage>
        <taxon>Bacteria</taxon>
        <taxon>Bacillati</taxon>
        <taxon>Actinomycetota</taxon>
        <taxon>Actinomycetes</taxon>
        <taxon>Actinomycetales</taxon>
        <taxon>Actinomycetaceae</taxon>
        <taxon>Actinomyces</taxon>
    </lineage>
</organism>
<keyword evidence="4 8" id="KW-0812">Transmembrane</keyword>
<dbReference type="InterPro" id="IPR002524">
    <property type="entry name" value="Cation_efflux"/>
</dbReference>
<sequence length="311" mass="31645">MSGRNGGQHPAAHAHTHTATSSITRLGIVLALTATVLIAEVVAALLSGSLALLADAGHMATDSAGLVIALGAAMLARRPASQHSTWGMRRAEVIGAALQAGMLSVVGLVVAVRALTDLVSPSPVASTPMIVMGVIGLVANAVGLLVLAGGQGESLNMRAAFLEVANDALGSVGVLVAAVVIAVTGWQQADAVASLLIVVLIVPRAVSLLRSAGSVLMELAPQDLDLSEVRRHLMGLDGVVAVHDLHAWTVAPGLPVLTAHIVITDEREAAGATGDLLCAMQSCVAEHFPVSIRHSTFQIEPAGHREPEACA</sequence>
<dbReference type="InterPro" id="IPR050681">
    <property type="entry name" value="CDF/SLC30A"/>
</dbReference>
<feature type="transmembrane region" description="Helical" evidence="8">
    <location>
        <begin position="192"/>
        <end position="209"/>
    </location>
</feature>
<proteinExistence type="inferred from homology"/>
<dbReference type="GO" id="GO:0005886">
    <property type="term" value="C:plasma membrane"/>
    <property type="evidence" value="ECO:0007669"/>
    <property type="project" value="TreeGrafter"/>
</dbReference>
<accession>A0A7T0LMK7</accession>
<dbReference type="Gene3D" id="1.20.1510.10">
    <property type="entry name" value="Cation efflux protein transmembrane domain"/>
    <property type="match status" value="1"/>
</dbReference>
<dbReference type="RefSeq" id="WP_166855586.1">
    <property type="nucleotide sequence ID" value="NZ_CP063989.1"/>
</dbReference>
<evidence type="ECO:0000256" key="8">
    <source>
        <dbReference type="SAM" id="Phobius"/>
    </source>
</evidence>
<feature type="transmembrane region" description="Helical" evidence="8">
    <location>
        <begin position="127"/>
        <end position="147"/>
    </location>
</feature>
<dbReference type="Pfam" id="PF01545">
    <property type="entry name" value="Cation_efflux"/>
    <property type="match status" value="1"/>
</dbReference>
<evidence type="ECO:0000313" key="12">
    <source>
        <dbReference type="Proteomes" id="UP000594637"/>
    </source>
</evidence>
<evidence type="ECO:0000313" key="11">
    <source>
        <dbReference type="EMBL" id="QPL06118.1"/>
    </source>
</evidence>
<dbReference type="InterPro" id="IPR027469">
    <property type="entry name" value="Cation_efflux_TMD_sf"/>
</dbReference>
<dbReference type="InterPro" id="IPR058533">
    <property type="entry name" value="Cation_efflux_TM"/>
</dbReference>
<dbReference type="InterPro" id="IPR027470">
    <property type="entry name" value="Cation_efflux_CTD"/>
</dbReference>
<dbReference type="NCBIfam" id="TIGR01297">
    <property type="entry name" value="CDF"/>
    <property type="match status" value="1"/>
</dbReference>
<evidence type="ECO:0000259" key="10">
    <source>
        <dbReference type="Pfam" id="PF16916"/>
    </source>
</evidence>
<dbReference type="Pfam" id="PF16916">
    <property type="entry name" value="ZT_dimer"/>
    <property type="match status" value="1"/>
</dbReference>
<feature type="transmembrane region" description="Helical" evidence="8">
    <location>
        <begin position="168"/>
        <end position="186"/>
    </location>
</feature>
<dbReference type="PANTHER" id="PTHR11562:SF17">
    <property type="entry name" value="RE54080P-RELATED"/>
    <property type="match status" value="1"/>
</dbReference>
<keyword evidence="12" id="KW-1185">Reference proteome</keyword>
<protein>
    <submittedName>
        <fullName evidence="11">Cation transporter</fullName>
    </submittedName>
</protein>
<keyword evidence="5 8" id="KW-1133">Transmembrane helix</keyword>
<gene>
    <name evidence="11" type="ORF">ID810_04105</name>
</gene>
<dbReference type="KEGG" id="arep:ID810_04105"/>
<evidence type="ECO:0000256" key="3">
    <source>
        <dbReference type="ARBA" id="ARBA00022448"/>
    </source>
</evidence>
<dbReference type="SUPFAM" id="SSF160240">
    <property type="entry name" value="Cation efflux protein cytoplasmic domain-like"/>
    <property type="match status" value="1"/>
</dbReference>
<evidence type="ECO:0000256" key="1">
    <source>
        <dbReference type="ARBA" id="ARBA00004141"/>
    </source>
</evidence>
<name>A0A7T0LMK7_9ACTO</name>
<feature type="transmembrane region" description="Helical" evidence="8">
    <location>
        <begin position="59"/>
        <end position="76"/>
    </location>
</feature>
<feature type="transmembrane region" description="Helical" evidence="8">
    <location>
        <begin position="96"/>
        <end position="115"/>
    </location>
</feature>
<comment type="similarity">
    <text evidence="2">Belongs to the cation diffusion facilitator (CDF) transporter (TC 2.A.4) family. SLC30A subfamily.</text>
</comment>
<dbReference type="InterPro" id="IPR036837">
    <property type="entry name" value="Cation_efflux_CTD_sf"/>
</dbReference>
<evidence type="ECO:0000256" key="7">
    <source>
        <dbReference type="ARBA" id="ARBA00023136"/>
    </source>
</evidence>
<feature type="transmembrane region" description="Helical" evidence="8">
    <location>
        <begin position="28"/>
        <end position="53"/>
    </location>
</feature>
<dbReference type="SUPFAM" id="SSF161111">
    <property type="entry name" value="Cation efflux protein transmembrane domain-like"/>
    <property type="match status" value="1"/>
</dbReference>
<dbReference type="Proteomes" id="UP000594637">
    <property type="component" value="Chromosome"/>
</dbReference>
<evidence type="ECO:0000256" key="5">
    <source>
        <dbReference type="ARBA" id="ARBA00022989"/>
    </source>
</evidence>
<keyword evidence="6" id="KW-0406">Ion transport</keyword>
<evidence type="ECO:0000256" key="4">
    <source>
        <dbReference type="ARBA" id="ARBA00022692"/>
    </source>
</evidence>
<keyword evidence="7 8" id="KW-0472">Membrane</keyword>
<dbReference type="AlphaFoldDB" id="A0A7T0LMK7"/>
<feature type="domain" description="Cation efflux protein cytoplasmic" evidence="10">
    <location>
        <begin position="221"/>
        <end position="301"/>
    </location>
</feature>
<comment type="subcellular location">
    <subcellularLocation>
        <location evidence="1">Membrane</location>
        <topology evidence="1">Multi-pass membrane protein</topology>
    </subcellularLocation>
</comment>
<evidence type="ECO:0000259" key="9">
    <source>
        <dbReference type="Pfam" id="PF01545"/>
    </source>
</evidence>
<dbReference type="PANTHER" id="PTHR11562">
    <property type="entry name" value="CATION EFFLUX PROTEIN/ ZINC TRANSPORTER"/>
    <property type="match status" value="1"/>
</dbReference>
<evidence type="ECO:0000256" key="2">
    <source>
        <dbReference type="ARBA" id="ARBA00008873"/>
    </source>
</evidence>
<dbReference type="EMBL" id="CP063989">
    <property type="protein sequence ID" value="QPL06118.1"/>
    <property type="molecule type" value="Genomic_DNA"/>
</dbReference>
<evidence type="ECO:0000256" key="6">
    <source>
        <dbReference type="ARBA" id="ARBA00023065"/>
    </source>
</evidence>